<protein>
    <submittedName>
        <fullName evidence="1">Os01g0513850 protein</fullName>
    </submittedName>
</protein>
<proteinExistence type="predicted"/>
<reference evidence="1 2" key="2">
    <citation type="journal article" date="2013" name="Plant Cell Physiol.">
        <title>Rice Annotation Project Database (RAP-DB): an integrative and interactive database for rice genomics.</title>
        <authorList>
            <person name="Sakai H."/>
            <person name="Lee S.S."/>
            <person name="Tanaka T."/>
            <person name="Numa H."/>
            <person name="Kim J."/>
            <person name="Kawahara Y."/>
            <person name="Wakimoto H."/>
            <person name="Yang C.C."/>
            <person name="Iwamoto M."/>
            <person name="Abe T."/>
            <person name="Yamada Y."/>
            <person name="Muto A."/>
            <person name="Inokuchi H."/>
            <person name="Ikemura T."/>
            <person name="Matsumoto T."/>
            <person name="Sasaki T."/>
            <person name="Itoh T."/>
        </authorList>
    </citation>
    <scope>NUCLEOTIDE SEQUENCE [LARGE SCALE GENOMIC DNA]</scope>
    <source>
        <strain evidence="2">cv. Nipponbare</strain>
    </source>
</reference>
<dbReference type="Gramene" id="Os01t0513850-00">
    <property type="protein sequence ID" value="Os01t0513850-00"/>
    <property type="gene ID" value="Os01g0513850"/>
</dbReference>
<dbReference type="InParanoid" id="A0A0P0V382"/>
<dbReference type="PaxDb" id="39947-A0A0P0V382"/>
<name>A0A0P0V382_ORYSJ</name>
<reference evidence="1 2" key="3">
    <citation type="journal article" date="2013" name="Rice">
        <title>Improvement of the Oryza sativa Nipponbare reference genome using next generation sequence and optical map data.</title>
        <authorList>
            <person name="Kawahara Y."/>
            <person name="de la Bastide M."/>
            <person name="Hamilton J.P."/>
            <person name="Kanamori H."/>
            <person name="McCombie W.R."/>
            <person name="Ouyang S."/>
            <person name="Schwartz D.C."/>
            <person name="Tanaka T."/>
            <person name="Wu J."/>
            <person name="Zhou S."/>
            <person name="Childs K.L."/>
            <person name="Davidson R.M."/>
            <person name="Lin H."/>
            <person name="Quesada-Ocampo L."/>
            <person name="Vaillancourt B."/>
            <person name="Sakai H."/>
            <person name="Lee S.S."/>
            <person name="Kim J."/>
            <person name="Numa H."/>
            <person name="Itoh T."/>
            <person name="Buell C.R."/>
            <person name="Matsumoto T."/>
        </authorList>
    </citation>
    <scope>NUCLEOTIDE SEQUENCE [LARGE SCALE GENOMIC DNA]</scope>
    <source>
        <strain evidence="2">cv. Nipponbare</strain>
    </source>
</reference>
<dbReference type="AlphaFoldDB" id="A0A0P0V382"/>
<reference evidence="2" key="1">
    <citation type="journal article" date="2005" name="Nature">
        <title>The map-based sequence of the rice genome.</title>
        <authorList>
            <consortium name="International rice genome sequencing project (IRGSP)"/>
            <person name="Matsumoto T."/>
            <person name="Wu J."/>
            <person name="Kanamori H."/>
            <person name="Katayose Y."/>
            <person name="Fujisawa M."/>
            <person name="Namiki N."/>
            <person name="Mizuno H."/>
            <person name="Yamamoto K."/>
            <person name="Antonio B.A."/>
            <person name="Baba T."/>
            <person name="Sakata K."/>
            <person name="Nagamura Y."/>
            <person name="Aoki H."/>
            <person name="Arikawa K."/>
            <person name="Arita K."/>
            <person name="Bito T."/>
            <person name="Chiden Y."/>
            <person name="Fujitsuka N."/>
            <person name="Fukunaka R."/>
            <person name="Hamada M."/>
            <person name="Harada C."/>
            <person name="Hayashi A."/>
            <person name="Hijishita S."/>
            <person name="Honda M."/>
            <person name="Hosokawa S."/>
            <person name="Ichikawa Y."/>
            <person name="Idonuma A."/>
            <person name="Iijima M."/>
            <person name="Ikeda M."/>
            <person name="Ikeno M."/>
            <person name="Ito K."/>
            <person name="Ito S."/>
            <person name="Ito T."/>
            <person name="Ito Y."/>
            <person name="Ito Y."/>
            <person name="Iwabuchi A."/>
            <person name="Kamiya K."/>
            <person name="Karasawa W."/>
            <person name="Kurita K."/>
            <person name="Katagiri S."/>
            <person name="Kikuta A."/>
            <person name="Kobayashi H."/>
            <person name="Kobayashi N."/>
            <person name="Machita K."/>
            <person name="Maehara T."/>
            <person name="Masukawa M."/>
            <person name="Mizubayashi T."/>
            <person name="Mukai Y."/>
            <person name="Nagasaki H."/>
            <person name="Nagata Y."/>
            <person name="Naito S."/>
            <person name="Nakashima M."/>
            <person name="Nakama Y."/>
            <person name="Nakamichi Y."/>
            <person name="Nakamura M."/>
            <person name="Meguro A."/>
            <person name="Negishi M."/>
            <person name="Ohta I."/>
            <person name="Ohta T."/>
            <person name="Okamoto M."/>
            <person name="Ono N."/>
            <person name="Saji S."/>
            <person name="Sakaguchi M."/>
            <person name="Sakai K."/>
            <person name="Shibata M."/>
            <person name="Shimokawa T."/>
            <person name="Song J."/>
            <person name="Takazaki Y."/>
            <person name="Terasawa K."/>
            <person name="Tsugane M."/>
            <person name="Tsuji K."/>
            <person name="Ueda S."/>
            <person name="Waki K."/>
            <person name="Yamagata H."/>
            <person name="Yamamoto M."/>
            <person name="Yamamoto S."/>
            <person name="Yamane H."/>
            <person name="Yoshiki S."/>
            <person name="Yoshihara R."/>
            <person name="Yukawa K."/>
            <person name="Zhong H."/>
            <person name="Yano M."/>
            <person name="Yuan Q."/>
            <person name="Ouyang S."/>
            <person name="Liu J."/>
            <person name="Jones K.M."/>
            <person name="Gansberger K."/>
            <person name="Moffat K."/>
            <person name="Hill J."/>
            <person name="Bera J."/>
            <person name="Fadrosh D."/>
            <person name="Jin S."/>
            <person name="Johri S."/>
            <person name="Kim M."/>
            <person name="Overton L."/>
            <person name="Reardon M."/>
            <person name="Tsitrin T."/>
            <person name="Vuong H."/>
            <person name="Weaver B."/>
            <person name="Ciecko A."/>
            <person name="Tallon L."/>
            <person name="Jackson J."/>
            <person name="Pai G."/>
            <person name="Aken S.V."/>
            <person name="Utterback T."/>
            <person name="Reidmuller S."/>
            <person name="Feldblyum T."/>
            <person name="Hsiao J."/>
            <person name="Zismann V."/>
            <person name="Iobst S."/>
            <person name="de Vazeille A.R."/>
            <person name="Buell C.R."/>
            <person name="Ying K."/>
            <person name="Li Y."/>
            <person name="Lu T."/>
            <person name="Huang Y."/>
            <person name="Zhao Q."/>
            <person name="Feng Q."/>
            <person name="Zhang L."/>
            <person name="Zhu J."/>
            <person name="Weng Q."/>
            <person name="Mu J."/>
            <person name="Lu Y."/>
            <person name="Fan D."/>
            <person name="Liu Y."/>
            <person name="Guan J."/>
            <person name="Zhang Y."/>
            <person name="Yu S."/>
            <person name="Liu X."/>
            <person name="Zhang Y."/>
            <person name="Hong G."/>
            <person name="Han B."/>
            <person name="Choisne N."/>
            <person name="Demange N."/>
            <person name="Orjeda G."/>
            <person name="Samain S."/>
            <person name="Cattolico L."/>
            <person name="Pelletier E."/>
            <person name="Couloux A."/>
            <person name="Segurens B."/>
            <person name="Wincker P."/>
            <person name="D'Hont A."/>
            <person name="Scarpelli C."/>
            <person name="Weissenbach J."/>
            <person name="Salanoubat M."/>
            <person name="Quetier F."/>
            <person name="Yu Y."/>
            <person name="Kim H.R."/>
            <person name="Rambo T."/>
            <person name="Currie J."/>
            <person name="Collura K."/>
            <person name="Luo M."/>
            <person name="Yang T."/>
            <person name="Ammiraju J.S.S."/>
            <person name="Engler F."/>
            <person name="Soderlund C."/>
            <person name="Wing R.A."/>
            <person name="Palmer L.E."/>
            <person name="de la Bastide M."/>
            <person name="Spiegel L."/>
            <person name="Nascimento L."/>
            <person name="Zutavern T."/>
            <person name="O'Shaughnessy A."/>
            <person name="Dike S."/>
            <person name="Dedhia N."/>
            <person name="Preston R."/>
            <person name="Balija V."/>
            <person name="McCombie W.R."/>
            <person name="Chow T."/>
            <person name="Chen H."/>
            <person name="Chung M."/>
            <person name="Chen C."/>
            <person name="Shaw J."/>
            <person name="Wu H."/>
            <person name="Hsiao K."/>
            <person name="Chao Y."/>
            <person name="Chu M."/>
            <person name="Cheng C."/>
            <person name="Hour A."/>
            <person name="Lee P."/>
            <person name="Lin S."/>
            <person name="Lin Y."/>
            <person name="Liou J."/>
            <person name="Liu S."/>
            <person name="Hsing Y."/>
            <person name="Raghuvanshi S."/>
            <person name="Mohanty A."/>
            <person name="Bharti A.K."/>
            <person name="Gaur A."/>
            <person name="Gupta V."/>
            <person name="Kumar D."/>
            <person name="Ravi V."/>
            <person name="Vij S."/>
            <person name="Kapur A."/>
            <person name="Khurana P."/>
            <person name="Khurana P."/>
            <person name="Khurana J.P."/>
            <person name="Tyagi A.K."/>
            <person name="Gaikwad K."/>
            <person name="Singh A."/>
            <person name="Dalal V."/>
            <person name="Srivastava S."/>
            <person name="Dixit A."/>
            <person name="Pal A.K."/>
            <person name="Ghazi I.A."/>
            <person name="Yadav M."/>
            <person name="Pandit A."/>
            <person name="Bhargava A."/>
            <person name="Sureshbabu K."/>
            <person name="Batra K."/>
            <person name="Sharma T.R."/>
            <person name="Mohapatra T."/>
            <person name="Singh N.K."/>
            <person name="Messing J."/>
            <person name="Nelson A.B."/>
            <person name="Fuks G."/>
            <person name="Kavchok S."/>
            <person name="Keizer G."/>
            <person name="Linton E."/>
            <person name="Llaca V."/>
            <person name="Song R."/>
            <person name="Tanyolac B."/>
            <person name="Young S."/>
            <person name="Ho-Il K."/>
            <person name="Hahn J.H."/>
            <person name="Sangsakoo G."/>
            <person name="Vanavichit A."/>
            <person name="de Mattos Luiz.A.T."/>
            <person name="Zimmer P.D."/>
            <person name="Malone G."/>
            <person name="Dellagostin O."/>
            <person name="de Oliveira A.C."/>
            <person name="Bevan M."/>
            <person name="Bancroft I."/>
            <person name="Minx P."/>
            <person name="Cordum H."/>
            <person name="Wilson R."/>
            <person name="Cheng Z."/>
            <person name="Jin W."/>
            <person name="Jiang J."/>
            <person name="Leong S.A."/>
            <person name="Iwama H."/>
            <person name="Gojobori T."/>
            <person name="Itoh T."/>
            <person name="Niimura Y."/>
            <person name="Fujii Y."/>
            <person name="Habara T."/>
            <person name="Sakai H."/>
            <person name="Sato Y."/>
            <person name="Wilson G."/>
            <person name="Kumar K."/>
            <person name="McCouch S."/>
            <person name="Juretic N."/>
            <person name="Hoen D."/>
            <person name="Wright S."/>
            <person name="Bruskiewich R."/>
            <person name="Bureau T."/>
            <person name="Miyao A."/>
            <person name="Hirochika H."/>
            <person name="Nishikawa T."/>
            <person name="Kadowaki K."/>
            <person name="Sugiura M."/>
            <person name="Burr B."/>
            <person name="Sasaki T."/>
        </authorList>
    </citation>
    <scope>NUCLEOTIDE SEQUENCE [LARGE SCALE GENOMIC DNA]</scope>
    <source>
        <strain evidence="2">cv. Nipponbare</strain>
    </source>
</reference>
<dbReference type="Proteomes" id="UP000059680">
    <property type="component" value="Chromosome 1"/>
</dbReference>
<evidence type="ECO:0000313" key="2">
    <source>
        <dbReference type="Proteomes" id="UP000059680"/>
    </source>
</evidence>
<gene>
    <name evidence="1" type="ordered locus">Os01g0513850</name>
    <name evidence="1" type="ORF">OSNPB_010513850</name>
</gene>
<accession>A0A0P0V382</accession>
<organism evidence="1 2">
    <name type="scientific">Oryza sativa subsp. japonica</name>
    <name type="common">Rice</name>
    <dbReference type="NCBI Taxonomy" id="39947"/>
    <lineage>
        <taxon>Eukaryota</taxon>
        <taxon>Viridiplantae</taxon>
        <taxon>Streptophyta</taxon>
        <taxon>Embryophyta</taxon>
        <taxon>Tracheophyta</taxon>
        <taxon>Spermatophyta</taxon>
        <taxon>Magnoliopsida</taxon>
        <taxon>Liliopsida</taxon>
        <taxon>Poales</taxon>
        <taxon>Poaceae</taxon>
        <taxon>BOP clade</taxon>
        <taxon>Oryzoideae</taxon>
        <taxon>Oryzeae</taxon>
        <taxon>Oryzinae</taxon>
        <taxon>Oryza</taxon>
        <taxon>Oryza sativa</taxon>
    </lineage>
</organism>
<evidence type="ECO:0000313" key="1">
    <source>
        <dbReference type="EMBL" id="BAS72402.1"/>
    </source>
</evidence>
<feature type="non-terminal residue" evidence="1">
    <location>
        <position position="107"/>
    </location>
</feature>
<dbReference type="EMBL" id="AP014957">
    <property type="protein sequence ID" value="BAS72402.1"/>
    <property type="molecule type" value="Genomic_DNA"/>
</dbReference>
<sequence>MIQLICSFQLLLQQDHICGDHKSSPKQDCWASSLMSFTTIRLQSVLREKNSREVSPPLSNGLMLSFFLEYLTALSRFRWNKSASTEFRTALVLVPWRISVFLPVSTW</sequence>
<keyword evidence="2" id="KW-1185">Reference proteome</keyword>